<dbReference type="InterPro" id="IPR001806">
    <property type="entry name" value="Small_GTPase"/>
</dbReference>
<comment type="caution">
    <text evidence="3">The sequence shown here is derived from an EMBL/GenBank/DDBJ whole genome shotgun (WGS) entry which is preliminary data.</text>
</comment>
<protein>
    <submittedName>
        <fullName evidence="3">8381_t:CDS:1</fullName>
    </submittedName>
</protein>
<dbReference type="AlphaFoldDB" id="A0A9N9FZ17"/>
<dbReference type="PROSITE" id="PS51419">
    <property type="entry name" value="RAB"/>
    <property type="match status" value="1"/>
</dbReference>
<dbReference type="NCBIfam" id="TIGR00231">
    <property type="entry name" value="small_GTP"/>
    <property type="match status" value="1"/>
</dbReference>
<evidence type="ECO:0000256" key="2">
    <source>
        <dbReference type="ARBA" id="ARBA00023134"/>
    </source>
</evidence>
<dbReference type="PANTHER" id="PTHR24070">
    <property type="entry name" value="RAS, DI-RAS, AND RHEB FAMILY MEMBERS OF SMALL GTPASE SUPERFAMILY"/>
    <property type="match status" value="1"/>
</dbReference>
<dbReference type="InterPro" id="IPR020849">
    <property type="entry name" value="Small_GTPase_Ras-type"/>
</dbReference>
<dbReference type="GO" id="GO:0007165">
    <property type="term" value="P:signal transduction"/>
    <property type="evidence" value="ECO:0007669"/>
    <property type="project" value="InterPro"/>
</dbReference>
<proteinExistence type="predicted"/>
<dbReference type="PRINTS" id="PR00449">
    <property type="entry name" value="RASTRNSFRMNG"/>
</dbReference>
<dbReference type="SUPFAM" id="SSF52540">
    <property type="entry name" value="P-loop containing nucleoside triphosphate hydrolases"/>
    <property type="match status" value="1"/>
</dbReference>
<keyword evidence="1" id="KW-0547">Nucleotide-binding</keyword>
<dbReference type="InterPro" id="IPR027417">
    <property type="entry name" value="P-loop_NTPase"/>
</dbReference>
<dbReference type="Proteomes" id="UP000789508">
    <property type="component" value="Unassembled WGS sequence"/>
</dbReference>
<sequence>MRSYKLLVFGDSGVGKKSLTVQFCKNYFLESHESIFENSYRKDVMIDDEPCSLEIIINTAEQEEYADISGIRDYDGFLLVYSITSRTTFERVEIFLNQIKQNTDSAPIVIVGNKCDKMIEREVSRDEGKRMAQILGCEVMESSAKTCVNVEKAFHNVVKTIRVTREGARNPKRQKRCSIL</sequence>
<keyword evidence="4" id="KW-1185">Reference proteome</keyword>
<name>A0A9N9FZ17_9GLOM</name>
<dbReference type="SMART" id="SM00174">
    <property type="entry name" value="RHO"/>
    <property type="match status" value="1"/>
</dbReference>
<dbReference type="FunFam" id="3.40.50.300:FF:001447">
    <property type="entry name" value="Ras-related protein Rab-1B"/>
    <property type="match status" value="1"/>
</dbReference>
<dbReference type="Pfam" id="PF00071">
    <property type="entry name" value="Ras"/>
    <property type="match status" value="1"/>
</dbReference>
<dbReference type="InterPro" id="IPR005225">
    <property type="entry name" value="Small_GTP-bd"/>
</dbReference>
<evidence type="ECO:0000313" key="4">
    <source>
        <dbReference type="Proteomes" id="UP000789508"/>
    </source>
</evidence>
<gene>
    <name evidence="3" type="ORF">ALEPTO_LOCUS6907</name>
</gene>
<dbReference type="EMBL" id="CAJVPS010002644">
    <property type="protein sequence ID" value="CAG8573124.1"/>
    <property type="molecule type" value="Genomic_DNA"/>
</dbReference>
<organism evidence="3 4">
    <name type="scientific">Ambispora leptoticha</name>
    <dbReference type="NCBI Taxonomy" id="144679"/>
    <lineage>
        <taxon>Eukaryota</taxon>
        <taxon>Fungi</taxon>
        <taxon>Fungi incertae sedis</taxon>
        <taxon>Mucoromycota</taxon>
        <taxon>Glomeromycotina</taxon>
        <taxon>Glomeromycetes</taxon>
        <taxon>Archaeosporales</taxon>
        <taxon>Ambisporaceae</taxon>
        <taxon>Ambispora</taxon>
    </lineage>
</organism>
<dbReference type="OrthoDB" id="5976022at2759"/>
<dbReference type="PROSITE" id="PS51421">
    <property type="entry name" value="RAS"/>
    <property type="match status" value="1"/>
</dbReference>
<reference evidence="3" key="1">
    <citation type="submission" date="2021-06" db="EMBL/GenBank/DDBJ databases">
        <authorList>
            <person name="Kallberg Y."/>
            <person name="Tangrot J."/>
            <person name="Rosling A."/>
        </authorList>
    </citation>
    <scope>NUCLEOTIDE SEQUENCE</scope>
    <source>
        <strain evidence="3">FL130A</strain>
    </source>
</reference>
<keyword evidence="2" id="KW-0342">GTP-binding</keyword>
<dbReference type="SMART" id="SM00173">
    <property type="entry name" value="RAS"/>
    <property type="match status" value="1"/>
</dbReference>
<evidence type="ECO:0000313" key="3">
    <source>
        <dbReference type="EMBL" id="CAG8573124.1"/>
    </source>
</evidence>
<accession>A0A9N9FZ17</accession>
<dbReference type="SMART" id="SM00175">
    <property type="entry name" value="RAB"/>
    <property type="match status" value="1"/>
</dbReference>
<dbReference type="GO" id="GO:0005525">
    <property type="term" value="F:GTP binding"/>
    <property type="evidence" value="ECO:0007669"/>
    <property type="project" value="UniProtKB-KW"/>
</dbReference>
<dbReference type="GO" id="GO:0016020">
    <property type="term" value="C:membrane"/>
    <property type="evidence" value="ECO:0007669"/>
    <property type="project" value="InterPro"/>
</dbReference>
<dbReference type="Gene3D" id="3.40.50.300">
    <property type="entry name" value="P-loop containing nucleotide triphosphate hydrolases"/>
    <property type="match status" value="1"/>
</dbReference>
<dbReference type="GO" id="GO:0003924">
    <property type="term" value="F:GTPase activity"/>
    <property type="evidence" value="ECO:0007669"/>
    <property type="project" value="InterPro"/>
</dbReference>
<evidence type="ECO:0000256" key="1">
    <source>
        <dbReference type="ARBA" id="ARBA00022741"/>
    </source>
</evidence>